<dbReference type="InterPro" id="IPR017498">
    <property type="entry name" value="PSI_PsaO"/>
</dbReference>
<dbReference type="Proteomes" id="UP000077202">
    <property type="component" value="Unassembled WGS sequence"/>
</dbReference>
<dbReference type="AlphaFoldDB" id="A0A176VGC9"/>
<evidence type="ECO:0000313" key="2">
    <source>
        <dbReference type="EMBL" id="OAE19647.1"/>
    </source>
</evidence>
<comment type="caution">
    <text evidence="2">The sequence shown here is derived from an EMBL/GenBank/DDBJ whole genome shotgun (WGS) entry which is preliminary data.</text>
</comment>
<keyword evidence="1" id="KW-1133">Transmembrane helix</keyword>
<reference evidence="2" key="1">
    <citation type="submission" date="2016-03" db="EMBL/GenBank/DDBJ databases">
        <title>Mechanisms controlling the formation of the plant cell surface in tip-growing cells are functionally conserved among land plants.</title>
        <authorList>
            <person name="Honkanen S."/>
            <person name="Jones V.A."/>
            <person name="Morieri G."/>
            <person name="Champion C."/>
            <person name="Hetherington A.J."/>
            <person name="Kelly S."/>
            <person name="Saint-Marcoux D."/>
            <person name="Proust H."/>
            <person name="Prescott H."/>
            <person name="Dolan L."/>
        </authorList>
    </citation>
    <scope>NUCLEOTIDE SEQUENCE [LARGE SCALE GENOMIC DNA]</scope>
    <source>
        <tissue evidence="2">Whole gametophyte</tissue>
    </source>
</reference>
<keyword evidence="1" id="KW-0472">Membrane</keyword>
<protein>
    <recommendedName>
        <fullName evidence="4">Photosystem I subunit O</fullName>
    </recommendedName>
</protein>
<organism evidence="2 3">
    <name type="scientific">Marchantia polymorpha subsp. ruderalis</name>
    <dbReference type="NCBI Taxonomy" id="1480154"/>
    <lineage>
        <taxon>Eukaryota</taxon>
        <taxon>Viridiplantae</taxon>
        <taxon>Streptophyta</taxon>
        <taxon>Embryophyta</taxon>
        <taxon>Marchantiophyta</taxon>
        <taxon>Marchantiopsida</taxon>
        <taxon>Marchantiidae</taxon>
        <taxon>Marchantiales</taxon>
        <taxon>Marchantiaceae</taxon>
        <taxon>Marchantia</taxon>
    </lineage>
</organism>
<proteinExistence type="predicted"/>
<evidence type="ECO:0000256" key="1">
    <source>
        <dbReference type="SAM" id="Phobius"/>
    </source>
</evidence>
<sequence length="260" mass="28471">MGQKTRDSFIVTALRCGERRDKSFGSAVDGDGGEGMERAFVDKPTPYPTGFPVANGGRPSIPLSYLLLVRIVEQEGCSWEAHVKPLRTTLQTPTFKLRRNRRQSTRELIEAMAAMATLALSGPVAGLGGSALLVKSTRSKMQLTSAFVQRTSLVAAPKSDLCMSRVTCFERDWLRKDLSVIGFGLIGWIAPSSIPCINGNSLTGLFLGSIGPELAHWPTGPALTSPFWLWMITWHLGLFICLTFGQIGFKGRKDGYFNKE</sequence>
<name>A0A176VGC9_MARPO</name>
<keyword evidence="3" id="KW-1185">Reference proteome</keyword>
<dbReference type="EMBL" id="LVLJ01003800">
    <property type="protein sequence ID" value="OAE19647.1"/>
    <property type="molecule type" value="Genomic_DNA"/>
</dbReference>
<keyword evidence="1" id="KW-0812">Transmembrane</keyword>
<feature type="transmembrane region" description="Helical" evidence="1">
    <location>
        <begin position="108"/>
        <end position="134"/>
    </location>
</feature>
<gene>
    <name evidence="2" type="ORF">AXG93_1847s1080</name>
</gene>
<dbReference type="NCBIfam" id="TIGR03059">
    <property type="entry name" value="psaOeuk"/>
    <property type="match status" value="1"/>
</dbReference>
<feature type="transmembrane region" description="Helical" evidence="1">
    <location>
        <begin position="227"/>
        <end position="249"/>
    </location>
</feature>
<dbReference type="PANTHER" id="PTHR36311">
    <property type="entry name" value="PHOTOSYSTEM I SUBUNIT O"/>
    <property type="match status" value="1"/>
</dbReference>
<dbReference type="Pfam" id="PF22832">
    <property type="entry name" value="PsaO_TMD"/>
    <property type="match status" value="1"/>
</dbReference>
<evidence type="ECO:0008006" key="4">
    <source>
        <dbReference type="Google" id="ProtNLM"/>
    </source>
</evidence>
<accession>A0A176VGC9</accession>
<dbReference type="PANTHER" id="PTHR36311:SF1">
    <property type="entry name" value="PHOTOSYSTEM I SUBUNIT O"/>
    <property type="match status" value="1"/>
</dbReference>
<evidence type="ECO:0000313" key="3">
    <source>
        <dbReference type="Proteomes" id="UP000077202"/>
    </source>
</evidence>